<feature type="zinc finger region" evidence="9">
    <location>
        <begin position="3"/>
        <end position="34"/>
    </location>
</feature>
<evidence type="ECO:0000256" key="9">
    <source>
        <dbReference type="HAMAP-Rule" id="MF_00440"/>
    </source>
</evidence>
<dbReference type="GO" id="GO:0045892">
    <property type="term" value="P:negative regulation of DNA-templated transcription"/>
    <property type="evidence" value="ECO:0007669"/>
    <property type="project" value="UniProtKB-UniRule"/>
</dbReference>
<comment type="caution">
    <text evidence="12">The sequence shown here is derived from an EMBL/GenBank/DDBJ whole genome shotgun (WGS) entry which is preliminary data.</text>
</comment>
<evidence type="ECO:0000256" key="5">
    <source>
        <dbReference type="ARBA" id="ARBA00022840"/>
    </source>
</evidence>
<evidence type="ECO:0000313" key="12">
    <source>
        <dbReference type="EMBL" id="RRN44249.1"/>
    </source>
</evidence>
<dbReference type="Pfam" id="PF22811">
    <property type="entry name" value="Zn_ribbon_NrdR"/>
    <property type="match status" value="1"/>
</dbReference>
<keyword evidence="9" id="KW-0862">Zinc</keyword>
<dbReference type="InterPro" id="IPR055173">
    <property type="entry name" value="NrdR-like_N"/>
</dbReference>
<accession>A0A3R8T1J6</accession>
<comment type="function">
    <text evidence="9">Negatively regulates transcription of bacterial ribonucleotide reductase nrd genes and operons by binding to NrdR-boxes.</text>
</comment>
<gene>
    <name evidence="9 12" type="primary">nrdR</name>
    <name evidence="12" type="ORF">EHV23_13020</name>
</gene>
<dbReference type="InterPro" id="IPR003796">
    <property type="entry name" value="RNR_NrdR-like"/>
</dbReference>
<dbReference type="PANTHER" id="PTHR30455">
    <property type="entry name" value="TRANSCRIPTIONAL REPRESSOR NRDR"/>
    <property type="match status" value="1"/>
</dbReference>
<evidence type="ECO:0000256" key="4">
    <source>
        <dbReference type="ARBA" id="ARBA00022771"/>
    </source>
</evidence>
<evidence type="ECO:0000256" key="1">
    <source>
        <dbReference type="ARBA" id="ARBA00022491"/>
    </source>
</evidence>
<keyword evidence="4 9" id="KW-0863">Zinc-finger</keyword>
<keyword evidence="6 9" id="KW-0805">Transcription regulation</keyword>
<dbReference type="PROSITE" id="PS51161">
    <property type="entry name" value="ATP_CONE"/>
    <property type="match status" value="1"/>
</dbReference>
<evidence type="ECO:0000256" key="8">
    <source>
        <dbReference type="ARBA" id="ARBA00023163"/>
    </source>
</evidence>
<dbReference type="EMBL" id="RRUE01000002">
    <property type="protein sequence ID" value="RRN44249.1"/>
    <property type="molecule type" value="Genomic_DNA"/>
</dbReference>
<keyword evidence="8 9" id="KW-0804">Transcription</keyword>
<dbReference type="AlphaFoldDB" id="A0A3R8T1J6"/>
<keyword evidence="13" id="KW-1185">Reference proteome</keyword>
<dbReference type="InterPro" id="IPR005144">
    <property type="entry name" value="ATP-cone_dom"/>
</dbReference>
<dbReference type="Proteomes" id="UP000270261">
    <property type="component" value="Unassembled WGS sequence"/>
</dbReference>
<evidence type="ECO:0000313" key="13">
    <source>
        <dbReference type="Proteomes" id="UP000270261"/>
    </source>
</evidence>
<dbReference type="GO" id="GO:0003677">
    <property type="term" value="F:DNA binding"/>
    <property type="evidence" value="ECO:0007669"/>
    <property type="project" value="UniProtKB-KW"/>
</dbReference>
<sequence length="186" mass="20943">MHCPFCNHADTQVMETRELEGGDSIRRRRRCAGCDRRFTTYERIELSMPDVLKSDGRRVPYERSKLEYSMKLALRKRPVSEEALDNALDQVETRLFKLGVREIPSNTIGEHVMRVLRDLDTVAYIRFASVYRQFEDIEAFADAIQEIGARAPEGTPAGEDVPAPSPAPVPPGAAIASRAGHSSRKR</sequence>
<name>A0A3R8T1J6_9BURK</name>
<keyword evidence="2 9" id="KW-0479">Metal-binding</keyword>
<evidence type="ECO:0000256" key="6">
    <source>
        <dbReference type="ARBA" id="ARBA00023015"/>
    </source>
</evidence>
<dbReference type="GO" id="GO:0008270">
    <property type="term" value="F:zinc ion binding"/>
    <property type="evidence" value="ECO:0007669"/>
    <property type="project" value="UniProtKB-UniRule"/>
</dbReference>
<dbReference type="OrthoDB" id="9807461at2"/>
<feature type="region of interest" description="Disordered" evidence="10">
    <location>
        <begin position="150"/>
        <end position="186"/>
    </location>
</feature>
<keyword evidence="3 9" id="KW-0547">Nucleotide-binding</keyword>
<keyword evidence="7 9" id="KW-0238">DNA-binding</keyword>
<dbReference type="GO" id="GO:0005524">
    <property type="term" value="F:ATP binding"/>
    <property type="evidence" value="ECO:0007669"/>
    <property type="project" value="UniProtKB-UniRule"/>
</dbReference>
<evidence type="ECO:0000256" key="10">
    <source>
        <dbReference type="SAM" id="MobiDB-lite"/>
    </source>
</evidence>
<comment type="similarity">
    <text evidence="9">Belongs to the NrdR family.</text>
</comment>
<reference evidence="12 13" key="1">
    <citation type="submission" date="2018-11" db="EMBL/GenBank/DDBJ databases">
        <title>Genome sequencing of Lautropia sp. KCOM 2505 (= ChDC F240).</title>
        <authorList>
            <person name="Kook J.-K."/>
            <person name="Park S.-N."/>
            <person name="Lim Y.K."/>
        </authorList>
    </citation>
    <scope>NUCLEOTIDE SEQUENCE [LARGE SCALE GENOMIC DNA]</scope>
    <source>
        <strain evidence="12 13">KCOM 2505</strain>
    </source>
</reference>
<dbReference type="NCBIfam" id="TIGR00244">
    <property type="entry name" value="transcriptional regulator NrdR"/>
    <property type="match status" value="1"/>
</dbReference>
<evidence type="ECO:0000259" key="11">
    <source>
        <dbReference type="PROSITE" id="PS51161"/>
    </source>
</evidence>
<organism evidence="12 13">
    <name type="scientific">Lautropia dentalis</name>
    <dbReference type="NCBI Taxonomy" id="2490857"/>
    <lineage>
        <taxon>Bacteria</taxon>
        <taxon>Pseudomonadati</taxon>
        <taxon>Pseudomonadota</taxon>
        <taxon>Betaproteobacteria</taxon>
        <taxon>Burkholderiales</taxon>
        <taxon>Burkholderiaceae</taxon>
        <taxon>Lautropia</taxon>
    </lineage>
</organism>
<evidence type="ECO:0000256" key="2">
    <source>
        <dbReference type="ARBA" id="ARBA00022723"/>
    </source>
</evidence>
<comment type="cofactor">
    <cofactor evidence="9">
        <name>Zn(2+)</name>
        <dbReference type="ChEBI" id="CHEBI:29105"/>
    </cofactor>
    <text evidence="9">Binds 1 zinc ion.</text>
</comment>
<dbReference type="Pfam" id="PF03477">
    <property type="entry name" value="ATP-cone"/>
    <property type="match status" value="1"/>
</dbReference>
<feature type="domain" description="ATP-cone" evidence="11">
    <location>
        <begin position="49"/>
        <end position="139"/>
    </location>
</feature>
<keyword evidence="1 9" id="KW-0678">Repressor</keyword>
<keyword evidence="5 9" id="KW-0067">ATP-binding</keyword>
<evidence type="ECO:0000256" key="7">
    <source>
        <dbReference type="ARBA" id="ARBA00023125"/>
    </source>
</evidence>
<dbReference type="PANTHER" id="PTHR30455:SF2">
    <property type="entry name" value="TRANSCRIPTIONAL REPRESSOR NRDR"/>
    <property type="match status" value="1"/>
</dbReference>
<dbReference type="HAMAP" id="MF_00440">
    <property type="entry name" value="NrdR"/>
    <property type="match status" value="1"/>
</dbReference>
<protein>
    <recommendedName>
        <fullName evidence="9">Transcriptional repressor NrdR</fullName>
    </recommendedName>
</protein>
<proteinExistence type="inferred from homology"/>
<evidence type="ECO:0000256" key="3">
    <source>
        <dbReference type="ARBA" id="ARBA00022741"/>
    </source>
</evidence>